<reference evidence="6 7" key="1">
    <citation type="journal article" date="2020" name="Microorganisms">
        <title>Osmotic Adaptation and Compatible Solute Biosynthesis of Phototrophic Bacteria as Revealed from Genome Analyses.</title>
        <authorList>
            <person name="Imhoff J.F."/>
            <person name="Rahn T."/>
            <person name="Kunzel S."/>
            <person name="Keller A."/>
            <person name="Neulinger S.C."/>
        </authorList>
    </citation>
    <scope>NUCLEOTIDE SEQUENCE [LARGE SCALE GENOMIC DNA]</scope>
    <source>
        <strain evidence="6 7">DSM 15382</strain>
    </source>
</reference>
<organism evidence="6 7">
    <name type="scientific">Paracraurococcus ruber</name>
    <dbReference type="NCBI Taxonomy" id="77675"/>
    <lineage>
        <taxon>Bacteria</taxon>
        <taxon>Pseudomonadati</taxon>
        <taxon>Pseudomonadota</taxon>
        <taxon>Alphaproteobacteria</taxon>
        <taxon>Acetobacterales</taxon>
        <taxon>Roseomonadaceae</taxon>
        <taxon>Paracraurococcus</taxon>
    </lineage>
</organism>
<evidence type="ECO:0000256" key="4">
    <source>
        <dbReference type="SAM" id="Phobius"/>
    </source>
</evidence>
<evidence type="ECO:0000256" key="2">
    <source>
        <dbReference type="ARBA" id="ARBA00022989"/>
    </source>
</evidence>
<gene>
    <name evidence="6" type="ORF">CKO45_32115</name>
</gene>
<dbReference type="RefSeq" id="WP_200306990.1">
    <property type="nucleotide sequence ID" value="NZ_NRSG01000783.1"/>
</dbReference>
<dbReference type="PROSITE" id="PS50850">
    <property type="entry name" value="MFS"/>
    <property type="match status" value="1"/>
</dbReference>
<dbReference type="EMBL" id="NRSG01000783">
    <property type="protein sequence ID" value="MBK1662814.1"/>
    <property type="molecule type" value="Genomic_DNA"/>
</dbReference>
<evidence type="ECO:0000313" key="6">
    <source>
        <dbReference type="EMBL" id="MBK1662814.1"/>
    </source>
</evidence>
<proteinExistence type="predicted"/>
<dbReference type="InterPro" id="IPR036259">
    <property type="entry name" value="MFS_trans_sf"/>
</dbReference>
<accession>A0ABS1D7L1</accession>
<evidence type="ECO:0000256" key="1">
    <source>
        <dbReference type="ARBA" id="ARBA00022692"/>
    </source>
</evidence>
<feature type="domain" description="Major facilitator superfamily (MFS) profile" evidence="5">
    <location>
        <begin position="11"/>
        <end position="103"/>
    </location>
</feature>
<dbReference type="Proteomes" id="UP000697995">
    <property type="component" value="Unassembled WGS sequence"/>
</dbReference>
<evidence type="ECO:0000313" key="7">
    <source>
        <dbReference type="Proteomes" id="UP000697995"/>
    </source>
</evidence>
<keyword evidence="2 4" id="KW-1133">Transmembrane helix</keyword>
<dbReference type="InterPro" id="IPR010645">
    <property type="entry name" value="MFS_4"/>
</dbReference>
<feature type="transmembrane region" description="Helical" evidence="4">
    <location>
        <begin position="54"/>
        <end position="72"/>
    </location>
</feature>
<keyword evidence="7" id="KW-1185">Reference proteome</keyword>
<feature type="transmembrane region" description="Helical" evidence="4">
    <location>
        <begin position="81"/>
        <end position="100"/>
    </location>
</feature>
<dbReference type="InterPro" id="IPR020846">
    <property type="entry name" value="MFS_dom"/>
</dbReference>
<protein>
    <recommendedName>
        <fullName evidence="5">Major facilitator superfamily (MFS) profile domain-containing protein</fullName>
    </recommendedName>
</protein>
<sequence length="103" mass="10154">MPGRQGGARTGPLGLALGGLLALASAIGIGRFVYTPILPTMAEELGLTKGEAGLVASANLLGYLIGALLAATPRLPGSRRAWLLGALALGAATTGAMGWATSL</sequence>
<evidence type="ECO:0000256" key="3">
    <source>
        <dbReference type="ARBA" id="ARBA00023136"/>
    </source>
</evidence>
<dbReference type="Pfam" id="PF06779">
    <property type="entry name" value="MFS_4"/>
    <property type="match status" value="1"/>
</dbReference>
<dbReference type="Gene3D" id="1.20.1250.20">
    <property type="entry name" value="MFS general substrate transporter like domains"/>
    <property type="match status" value="1"/>
</dbReference>
<dbReference type="SUPFAM" id="SSF103473">
    <property type="entry name" value="MFS general substrate transporter"/>
    <property type="match status" value="1"/>
</dbReference>
<keyword evidence="1 4" id="KW-0812">Transmembrane</keyword>
<feature type="transmembrane region" description="Helical" evidence="4">
    <location>
        <begin position="12"/>
        <end position="34"/>
    </location>
</feature>
<name>A0ABS1D7L1_9PROT</name>
<evidence type="ECO:0000259" key="5">
    <source>
        <dbReference type="PROSITE" id="PS50850"/>
    </source>
</evidence>
<keyword evidence="3 4" id="KW-0472">Membrane</keyword>
<dbReference type="PANTHER" id="PTHR23537:SF1">
    <property type="entry name" value="SUGAR TRANSPORTER"/>
    <property type="match status" value="1"/>
</dbReference>
<feature type="non-terminal residue" evidence="6">
    <location>
        <position position="103"/>
    </location>
</feature>
<comment type="caution">
    <text evidence="6">The sequence shown here is derived from an EMBL/GenBank/DDBJ whole genome shotgun (WGS) entry which is preliminary data.</text>
</comment>
<dbReference type="PANTHER" id="PTHR23537">
    <property type="match status" value="1"/>
</dbReference>